<comment type="caution">
    <text evidence="1">The sequence shown here is derived from an EMBL/GenBank/DDBJ whole genome shotgun (WGS) entry which is preliminary data.</text>
</comment>
<evidence type="ECO:0000313" key="2">
    <source>
        <dbReference type="Proteomes" id="UP000735302"/>
    </source>
</evidence>
<name>A0AAV4AKK3_9GAST</name>
<dbReference type="Proteomes" id="UP000735302">
    <property type="component" value="Unassembled WGS sequence"/>
</dbReference>
<evidence type="ECO:0000313" key="1">
    <source>
        <dbReference type="EMBL" id="GFO07063.1"/>
    </source>
</evidence>
<sequence>MDSKLALRTKAISLLKRCLVKSALQTRNLCNESRLCALTGITLDGTFKQRCPVSLAPAGAVASTVAVAVGDDDDDVDADVAPPVGDVDVVCETVGSVCRKQWQWLPHRC</sequence>
<protein>
    <submittedName>
        <fullName evidence="1">Uncharacterized protein</fullName>
    </submittedName>
</protein>
<accession>A0AAV4AKK3</accession>
<organism evidence="1 2">
    <name type="scientific">Plakobranchus ocellatus</name>
    <dbReference type="NCBI Taxonomy" id="259542"/>
    <lineage>
        <taxon>Eukaryota</taxon>
        <taxon>Metazoa</taxon>
        <taxon>Spiralia</taxon>
        <taxon>Lophotrochozoa</taxon>
        <taxon>Mollusca</taxon>
        <taxon>Gastropoda</taxon>
        <taxon>Heterobranchia</taxon>
        <taxon>Euthyneura</taxon>
        <taxon>Panpulmonata</taxon>
        <taxon>Sacoglossa</taxon>
        <taxon>Placobranchoidea</taxon>
        <taxon>Plakobranchidae</taxon>
        <taxon>Plakobranchus</taxon>
    </lineage>
</organism>
<reference evidence="1 2" key="1">
    <citation type="journal article" date="2021" name="Elife">
        <title>Chloroplast acquisition without the gene transfer in kleptoplastic sea slugs, Plakobranchus ocellatus.</title>
        <authorList>
            <person name="Maeda T."/>
            <person name="Takahashi S."/>
            <person name="Yoshida T."/>
            <person name="Shimamura S."/>
            <person name="Takaki Y."/>
            <person name="Nagai Y."/>
            <person name="Toyoda A."/>
            <person name="Suzuki Y."/>
            <person name="Arimoto A."/>
            <person name="Ishii H."/>
            <person name="Satoh N."/>
            <person name="Nishiyama T."/>
            <person name="Hasebe M."/>
            <person name="Maruyama T."/>
            <person name="Minagawa J."/>
            <person name="Obokata J."/>
            <person name="Shigenobu S."/>
        </authorList>
    </citation>
    <scope>NUCLEOTIDE SEQUENCE [LARGE SCALE GENOMIC DNA]</scope>
</reference>
<dbReference type="EMBL" id="BLXT01003832">
    <property type="protein sequence ID" value="GFO07063.1"/>
    <property type="molecule type" value="Genomic_DNA"/>
</dbReference>
<dbReference type="AlphaFoldDB" id="A0AAV4AKK3"/>
<proteinExistence type="predicted"/>
<keyword evidence="2" id="KW-1185">Reference proteome</keyword>
<gene>
    <name evidence="1" type="ORF">PoB_003356800</name>
</gene>